<dbReference type="EMBL" id="JBHTCS010000009">
    <property type="protein sequence ID" value="MFC7447152.1"/>
    <property type="molecule type" value="Genomic_DNA"/>
</dbReference>
<gene>
    <name evidence="5" type="ORF">ACFQS9_04520</name>
</gene>
<keyword evidence="2 5" id="KW-0378">Hydrolase</keyword>
<dbReference type="InterPro" id="IPR002168">
    <property type="entry name" value="Lipase_GDXG_HIS_AS"/>
</dbReference>
<feature type="active site" evidence="3">
    <location>
        <position position="193"/>
    </location>
</feature>
<comment type="similarity">
    <text evidence="1">Belongs to the 'GDXG' lipolytic enzyme family.</text>
</comment>
<proteinExistence type="inferred from homology"/>
<dbReference type="Pfam" id="PF07859">
    <property type="entry name" value="Abhydrolase_3"/>
    <property type="match status" value="1"/>
</dbReference>
<name>A0ABW2RTU1_9NOCA</name>
<dbReference type="InterPro" id="IPR050300">
    <property type="entry name" value="GDXG_lipolytic_enzyme"/>
</dbReference>
<reference evidence="6" key="1">
    <citation type="journal article" date="2019" name="Int. J. Syst. Evol. Microbiol.">
        <title>The Global Catalogue of Microorganisms (GCM) 10K type strain sequencing project: providing services to taxonomists for standard genome sequencing and annotation.</title>
        <authorList>
            <consortium name="The Broad Institute Genomics Platform"/>
            <consortium name="The Broad Institute Genome Sequencing Center for Infectious Disease"/>
            <person name="Wu L."/>
            <person name="Ma J."/>
        </authorList>
    </citation>
    <scope>NUCLEOTIDE SEQUENCE [LARGE SCALE GENOMIC DNA]</scope>
    <source>
        <strain evidence="6">ICMP 19430</strain>
    </source>
</reference>
<dbReference type="PANTHER" id="PTHR48081:SF8">
    <property type="entry name" value="ALPHA_BETA HYDROLASE FOLD-3 DOMAIN-CONTAINING PROTEIN-RELATED"/>
    <property type="match status" value="1"/>
</dbReference>
<organism evidence="5 6">
    <name type="scientific">Rhodococcus daqingensis</name>
    <dbReference type="NCBI Taxonomy" id="2479363"/>
    <lineage>
        <taxon>Bacteria</taxon>
        <taxon>Bacillati</taxon>
        <taxon>Actinomycetota</taxon>
        <taxon>Actinomycetes</taxon>
        <taxon>Mycobacteriales</taxon>
        <taxon>Nocardiaceae</taxon>
        <taxon>Rhodococcus</taxon>
    </lineage>
</organism>
<protein>
    <submittedName>
        <fullName evidence="5">Alpha/beta hydrolase</fullName>
    </submittedName>
</protein>
<keyword evidence="6" id="KW-1185">Reference proteome</keyword>
<evidence type="ECO:0000256" key="3">
    <source>
        <dbReference type="PROSITE-ProRule" id="PRU10038"/>
    </source>
</evidence>
<evidence type="ECO:0000313" key="5">
    <source>
        <dbReference type="EMBL" id="MFC7447152.1"/>
    </source>
</evidence>
<feature type="domain" description="Alpha/beta hydrolase fold-3" evidence="4">
    <location>
        <begin position="115"/>
        <end position="320"/>
    </location>
</feature>
<dbReference type="PANTHER" id="PTHR48081">
    <property type="entry name" value="AB HYDROLASE SUPERFAMILY PROTEIN C4A8.06C"/>
    <property type="match status" value="1"/>
</dbReference>
<accession>A0ABW2RTU1</accession>
<dbReference type="SUPFAM" id="SSF53474">
    <property type="entry name" value="alpha/beta-Hydrolases"/>
    <property type="match status" value="1"/>
</dbReference>
<evidence type="ECO:0000256" key="1">
    <source>
        <dbReference type="ARBA" id="ARBA00010515"/>
    </source>
</evidence>
<sequence length="350" mass="37360">MSSSIELTGSQRIARSIGVGLGKLPPNILRILSGGSQTNQAGNVMAPEIGLLMKMAAAGPDFSDQPAARARESVDAETATFAANIPSLNLVQHVTIKAGLRAVRYRATDSSKGLLLYFHGGGFVFGNCAAYDSPARLLAVHTGLDVLSVDYRLAPDHPFPAPIDDAFAAWEYAVAQSVDWGVDPHRIVVAGDSAGGNIAAVLAQQLRYEDVRPAVQALLYPTVDFAGEYRSQIEFADSPALTRKQIDWFQDQYIPAGADRRDPRLSPSCADDVSGLPSIVITVAGFDPLRDEAVAYAERLSDAGVPTRLLREDGLVHGFVSFTAISKTSLRASVRFAEAITEALADVHAR</sequence>
<evidence type="ECO:0000313" key="6">
    <source>
        <dbReference type="Proteomes" id="UP001596484"/>
    </source>
</evidence>
<dbReference type="RefSeq" id="WP_378402017.1">
    <property type="nucleotide sequence ID" value="NZ_JBHTCS010000009.1"/>
</dbReference>
<dbReference type="PROSITE" id="PS01174">
    <property type="entry name" value="LIPASE_GDXG_SER"/>
    <property type="match status" value="1"/>
</dbReference>
<comment type="caution">
    <text evidence="5">The sequence shown here is derived from an EMBL/GenBank/DDBJ whole genome shotgun (WGS) entry which is preliminary data.</text>
</comment>
<dbReference type="PROSITE" id="PS01173">
    <property type="entry name" value="LIPASE_GDXG_HIS"/>
    <property type="match status" value="1"/>
</dbReference>
<dbReference type="GO" id="GO:0016787">
    <property type="term" value="F:hydrolase activity"/>
    <property type="evidence" value="ECO:0007669"/>
    <property type="project" value="UniProtKB-KW"/>
</dbReference>
<dbReference type="Proteomes" id="UP001596484">
    <property type="component" value="Unassembled WGS sequence"/>
</dbReference>
<dbReference type="InterPro" id="IPR033140">
    <property type="entry name" value="Lipase_GDXG_put_SER_AS"/>
</dbReference>
<dbReference type="Gene3D" id="3.40.50.1820">
    <property type="entry name" value="alpha/beta hydrolase"/>
    <property type="match status" value="1"/>
</dbReference>
<evidence type="ECO:0000259" key="4">
    <source>
        <dbReference type="Pfam" id="PF07859"/>
    </source>
</evidence>
<dbReference type="InterPro" id="IPR013094">
    <property type="entry name" value="AB_hydrolase_3"/>
</dbReference>
<evidence type="ECO:0000256" key="2">
    <source>
        <dbReference type="ARBA" id="ARBA00022801"/>
    </source>
</evidence>
<dbReference type="InterPro" id="IPR029058">
    <property type="entry name" value="AB_hydrolase_fold"/>
</dbReference>